<evidence type="ECO:0000259" key="9">
    <source>
        <dbReference type="PROSITE" id="PS51918"/>
    </source>
</evidence>
<dbReference type="GO" id="GO:0005737">
    <property type="term" value="C:cytoplasm"/>
    <property type="evidence" value="ECO:0007669"/>
    <property type="project" value="UniProtKB-SubCell"/>
</dbReference>
<dbReference type="SFLD" id="SFLDG01066">
    <property type="entry name" value="organic_radical-activating_enz"/>
    <property type="match status" value="1"/>
</dbReference>
<gene>
    <name evidence="10" type="ORF">FUSO3_08740</name>
</gene>
<keyword evidence="6 8" id="KW-0408">Iron</keyword>
<dbReference type="GO" id="GO:0043365">
    <property type="term" value="F:[formate-C-acetyltransferase]-activating enzyme activity"/>
    <property type="evidence" value="ECO:0007669"/>
    <property type="project" value="UniProtKB-UniRule"/>
</dbReference>
<keyword evidence="7 8" id="KW-0411">Iron-sulfur</keyword>
<dbReference type="GO" id="GO:0046872">
    <property type="term" value="F:metal ion binding"/>
    <property type="evidence" value="ECO:0007669"/>
    <property type="project" value="UniProtKB-UniRule"/>
</dbReference>
<dbReference type="InterPro" id="IPR001989">
    <property type="entry name" value="Radical_activat_CS"/>
</dbReference>
<comment type="caution">
    <text evidence="10">The sequence shown here is derived from an EMBL/GenBank/DDBJ whole genome shotgun (WGS) entry which is preliminary data.</text>
</comment>
<dbReference type="SFLD" id="SFLDS00029">
    <property type="entry name" value="Radical_SAM"/>
    <property type="match status" value="1"/>
</dbReference>
<comment type="catalytic activity">
    <reaction evidence="8">
        <text>glycyl-[formate C-acetyltransferase] + reduced [flavodoxin] + S-adenosyl-L-methionine = glycin-2-yl radical-[formate C-acetyltransferase] + semiquinone [flavodoxin] + 5'-deoxyadenosine + L-methionine + H(+)</text>
        <dbReference type="Rhea" id="RHEA:19225"/>
        <dbReference type="Rhea" id="RHEA-COMP:10622"/>
        <dbReference type="Rhea" id="RHEA-COMP:12190"/>
        <dbReference type="Rhea" id="RHEA-COMP:12191"/>
        <dbReference type="Rhea" id="RHEA-COMP:14480"/>
        <dbReference type="ChEBI" id="CHEBI:15378"/>
        <dbReference type="ChEBI" id="CHEBI:17319"/>
        <dbReference type="ChEBI" id="CHEBI:29947"/>
        <dbReference type="ChEBI" id="CHEBI:32722"/>
        <dbReference type="ChEBI" id="CHEBI:57618"/>
        <dbReference type="ChEBI" id="CHEBI:57844"/>
        <dbReference type="ChEBI" id="CHEBI:59789"/>
        <dbReference type="ChEBI" id="CHEBI:140311"/>
        <dbReference type="EC" id="1.97.1.4"/>
    </reaction>
</comment>
<dbReference type="InterPro" id="IPR013785">
    <property type="entry name" value="Aldolase_TIM"/>
</dbReference>
<proteinExistence type="inferred from homology"/>
<dbReference type="Proteomes" id="UP000027473">
    <property type="component" value="Unassembled WGS sequence"/>
</dbReference>
<name>A0AB73BV07_9FUSO</name>
<dbReference type="NCBIfam" id="TIGR02493">
    <property type="entry name" value="PFLA"/>
    <property type="match status" value="1"/>
</dbReference>
<evidence type="ECO:0000256" key="2">
    <source>
        <dbReference type="ARBA" id="ARBA00022485"/>
    </source>
</evidence>
<dbReference type="InterPro" id="IPR007197">
    <property type="entry name" value="rSAM"/>
</dbReference>
<comment type="function">
    <text evidence="8">Activation of pyruvate formate-lyase under anaerobic conditions by generation of an organic free radical, using S-adenosylmethionine and reduced flavodoxin as cosubstrates to produce 5'-deoxy-adenosine.</text>
</comment>
<evidence type="ECO:0000256" key="3">
    <source>
        <dbReference type="ARBA" id="ARBA00022691"/>
    </source>
</evidence>
<evidence type="ECO:0000256" key="6">
    <source>
        <dbReference type="ARBA" id="ARBA00023004"/>
    </source>
</evidence>
<evidence type="ECO:0000256" key="4">
    <source>
        <dbReference type="ARBA" id="ARBA00022723"/>
    </source>
</evidence>
<keyword evidence="5 8" id="KW-0560">Oxidoreductase</keyword>
<dbReference type="Gene3D" id="3.20.20.70">
    <property type="entry name" value="Aldolase class I"/>
    <property type="match status" value="1"/>
</dbReference>
<comment type="similarity">
    <text evidence="1 8">Belongs to the organic radical-activating enzymes family.</text>
</comment>
<dbReference type="PROSITE" id="PS01087">
    <property type="entry name" value="RADICAL_ACTIVATING"/>
    <property type="match status" value="1"/>
</dbReference>
<evidence type="ECO:0000256" key="8">
    <source>
        <dbReference type="RuleBase" id="RU362053"/>
    </source>
</evidence>
<evidence type="ECO:0000313" key="10">
    <source>
        <dbReference type="EMBL" id="KDE62213.1"/>
    </source>
</evidence>
<evidence type="ECO:0000313" key="11">
    <source>
        <dbReference type="Proteomes" id="UP000027473"/>
    </source>
</evidence>
<evidence type="ECO:0000256" key="1">
    <source>
        <dbReference type="ARBA" id="ARBA00009777"/>
    </source>
</evidence>
<organism evidence="10 11">
    <name type="scientific">Fusobacterium necrophorum BL</name>
    <dbReference type="NCBI Taxonomy" id="1441732"/>
    <lineage>
        <taxon>Bacteria</taxon>
        <taxon>Fusobacteriati</taxon>
        <taxon>Fusobacteriota</taxon>
        <taxon>Fusobacteriia</taxon>
        <taxon>Fusobacteriales</taxon>
        <taxon>Fusobacteriaceae</taxon>
        <taxon>Fusobacterium</taxon>
    </lineage>
</organism>
<dbReference type="EMBL" id="JAAC01000142">
    <property type="protein sequence ID" value="KDE62213.1"/>
    <property type="molecule type" value="Genomic_DNA"/>
</dbReference>
<protein>
    <recommendedName>
        <fullName evidence="8">Pyruvate formate-lyase-activating enzyme</fullName>
        <ecNumber evidence="8">1.97.1.4</ecNumber>
    </recommendedName>
</protein>
<keyword evidence="10" id="KW-0670">Pyruvate</keyword>
<reference evidence="10 11" key="1">
    <citation type="submission" date="2014-01" db="EMBL/GenBank/DDBJ databases">
        <title>Comparative genomics of Fusobacterium necrophorum wild isolates.</title>
        <authorList>
            <person name="Kittichotirat W."/>
            <person name="Bumgarner R.E."/>
            <person name="Lawrence P."/>
        </authorList>
    </citation>
    <scope>NUCLEOTIDE SEQUENCE [LARGE SCALE GENOMIC DNA]</scope>
    <source>
        <strain evidence="10 11">BL</strain>
    </source>
</reference>
<dbReference type="GO" id="GO:0051539">
    <property type="term" value="F:4 iron, 4 sulfur cluster binding"/>
    <property type="evidence" value="ECO:0007669"/>
    <property type="project" value="UniProtKB-UniRule"/>
</dbReference>
<dbReference type="InterPro" id="IPR034457">
    <property type="entry name" value="Organic_radical-activating"/>
</dbReference>
<dbReference type="CDD" id="cd01335">
    <property type="entry name" value="Radical_SAM"/>
    <property type="match status" value="1"/>
</dbReference>
<keyword evidence="3 8" id="KW-0949">S-adenosyl-L-methionine</keyword>
<keyword evidence="10" id="KW-0456">Lyase</keyword>
<sequence length="242" mass="28373">MMKAYINSFESFGTKDGPGIRFVLFLQGCPLRCRYCHNVDTWNLQHPNYIYTAEEILQEVNRVRAFLTGGVTVSGGEPLLQADFVKEFFQLCHKNGIHTALDTSGYIFTEKSKEVLEETDLVLLDIKHIDPEKYYDLTSVELFPSLQFLEYLHKIQKDTWVRYVLVPGYTDDIEDLKKWAAYVSQYSNIKRVDILPFHQMAIYKWEKERRDYSLKDVLPPTKEEIILAEELFRSYGLPVYSE</sequence>
<keyword evidence="2 8" id="KW-0004">4Fe-4S</keyword>
<dbReference type="GO" id="GO:0016829">
    <property type="term" value="F:lyase activity"/>
    <property type="evidence" value="ECO:0007669"/>
    <property type="project" value="UniProtKB-KW"/>
</dbReference>
<evidence type="ECO:0000256" key="5">
    <source>
        <dbReference type="ARBA" id="ARBA00023002"/>
    </source>
</evidence>
<dbReference type="PROSITE" id="PS51918">
    <property type="entry name" value="RADICAL_SAM"/>
    <property type="match status" value="1"/>
</dbReference>
<dbReference type="PANTHER" id="PTHR30352:SF5">
    <property type="entry name" value="PYRUVATE FORMATE-LYASE 1-ACTIVATING ENZYME"/>
    <property type="match status" value="1"/>
</dbReference>
<dbReference type="Pfam" id="PF04055">
    <property type="entry name" value="Radical_SAM"/>
    <property type="match status" value="1"/>
</dbReference>
<dbReference type="EC" id="1.97.1.4" evidence="8"/>
<dbReference type="PANTHER" id="PTHR30352">
    <property type="entry name" value="PYRUVATE FORMATE-LYASE-ACTIVATING ENZYME"/>
    <property type="match status" value="1"/>
</dbReference>
<keyword evidence="8" id="KW-0963">Cytoplasm</keyword>
<feature type="domain" description="Radical SAM core" evidence="9">
    <location>
        <begin position="15"/>
        <end position="238"/>
    </location>
</feature>
<dbReference type="InterPro" id="IPR058240">
    <property type="entry name" value="rSAM_sf"/>
</dbReference>
<comment type="subcellular location">
    <subcellularLocation>
        <location evidence="8">Cytoplasm</location>
    </subcellularLocation>
</comment>
<dbReference type="InterPro" id="IPR012838">
    <property type="entry name" value="PFL1_activating"/>
</dbReference>
<dbReference type="SUPFAM" id="SSF102114">
    <property type="entry name" value="Radical SAM enzymes"/>
    <property type="match status" value="1"/>
</dbReference>
<comment type="cofactor">
    <cofactor evidence="8">
        <name>[4Fe-4S] cluster</name>
        <dbReference type="ChEBI" id="CHEBI:49883"/>
    </cofactor>
    <text evidence="8">Binds 1 [4Fe-4S] cluster. The cluster is coordinated with 3 cysteines and an exchangeable S-adenosyl-L-methionine.</text>
</comment>
<evidence type="ECO:0000256" key="7">
    <source>
        <dbReference type="ARBA" id="ARBA00023014"/>
    </source>
</evidence>
<keyword evidence="4 8" id="KW-0479">Metal-binding</keyword>
<accession>A0AB73BV07</accession>
<dbReference type="AlphaFoldDB" id="A0AB73BV07"/>